<dbReference type="AlphaFoldDB" id="A0AAJ0D118"/>
<evidence type="ECO:0000313" key="3">
    <source>
        <dbReference type="Proteomes" id="UP001251528"/>
    </source>
</evidence>
<reference evidence="2" key="1">
    <citation type="submission" date="2023-06" db="EMBL/GenBank/DDBJ databases">
        <title>Conoideocrella luteorostrata (Hypocreales: Clavicipitaceae), a potential biocontrol fungus for elongate hemlock scale in United States Christmas tree production areas.</title>
        <authorList>
            <person name="Barrett H."/>
            <person name="Lovett B."/>
            <person name="Macias A.M."/>
            <person name="Stajich J.E."/>
            <person name="Kasson M.T."/>
        </authorList>
    </citation>
    <scope>NUCLEOTIDE SEQUENCE</scope>
    <source>
        <strain evidence="2">ARSEF 14590</strain>
    </source>
</reference>
<dbReference type="InterPro" id="IPR012312">
    <property type="entry name" value="Hemerythrin-like"/>
</dbReference>
<dbReference type="CDD" id="cd12108">
    <property type="entry name" value="Hr-like"/>
    <property type="match status" value="1"/>
</dbReference>
<dbReference type="Proteomes" id="UP001251528">
    <property type="component" value="Unassembled WGS sequence"/>
</dbReference>
<sequence length="224" mass="26140">MSIMHNCILRGANAIYNQAGNMSGGTARDVADFTHFAYQWSLFVKDHHDAEEEIIFPEMNKKAGVEGLMDANVAEHRIFHDGLVRYMGYLEDVMHQRERYDETALVGIMDGFMPALHGHLQREIDYLVRLEEYDDRCDWRAWFEGMMGGFMRENMKDGEYRREKAPMFFVLHDKSFADGVWGDFPPTPRLVAVVMRMLFLSKHQAWWRFSGCDLSSRPQKLPFA</sequence>
<comment type="caution">
    <text evidence="2">The sequence shown here is derived from an EMBL/GenBank/DDBJ whole genome shotgun (WGS) entry which is preliminary data.</text>
</comment>
<proteinExistence type="predicted"/>
<dbReference type="InterPro" id="IPR053206">
    <property type="entry name" value="Dimeric_xanthone_biosynth"/>
</dbReference>
<dbReference type="PANTHER" id="PTHR38048:SF2">
    <property type="entry name" value="HEMERYTHRIN-LIKE DOMAIN-CONTAINING PROTEIN"/>
    <property type="match status" value="1"/>
</dbReference>
<gene>
    <name evidence="2" type="ORF">QQS21_000667</name>
</gene>
<protein>
    <recommendedName>
        <fullName evidence="1">Hemerythrin-like domain-containing protein</fullName>
    </recommendedName>
</protein>
<accession>A0AAJ0D118</accession>
<dbReference type="Gene3D" id="1.20.120.520">
    <property type="entry name" value="nmb1532 protein domain like"/>
    <property type="match status" value="1"/>
</dbReference>
<evidence type="ECO:0000259" key="1">
    <source>
        <dbReference type="Pfam" id="PF01814"/>
    </source>
</evidence>
<dbReference type="PANTHER" id="PTHR38048">
    <property type="entry name" value="EXPRESSED PROTEIN"/>
    <property type="match status" value="1"/>
</dbReference>
<dbReference type="EMBL" id="JASWJB010000006">
    <property type="protein sequence ID" value="KAK2616425.1"/>
    <property type="molecule type" value="Genomic_DNA"/>
</dbReference>
<name>A0AAJ0D118_9HYPO</name>
<dbReference type="Pfam" id="PF01814">
    <property type="entry name" value="Hemerythrin"/>
    <property type="match status" value="1"/>
</dbReference>
<organism evidence="2 3">
    <name type="scientific">Conoideocrella luteorostrata</name>
    <dbReference type="NCBI Taxonomy" id="1105319"/>
    <lineage>
        <taxon>Eukaryota</taxon>
        <taxon>Fungi</taxon>
        <taxon>Dikarya</taxon>
        <taxon>Ascomycota</taxon>
        <taxon>Pezizomycotina</taxon>
        <taxon>Sordariomycetes</taxon>
        <taxon>Hypocreomycetidae</taxon>
        <taxon>Hypocreales</taxon>
        <taxon>Clavicipitaceae</taxon>
        <taxon>Conoideocrella</taxon>
    </lineage>
</organism>
<evidence type="ECO:0000313" key="2">
    <source>
        <dbReference type="EMBL" id="KAK2616425.1"/>
    </source>
</evidence>
<feature type="domain" description="Hemerythrin-like" evidence="1">
    <location>
        <begin position="5"/>
        <end position="127"/>
    </location>
</feature>
<keyword evidence="3" id="KW-1185">Reference proteome</keyword>